<evidence type="ECO:0000313" key="3">
    <source>
        <dbReference type="EMBL" id="GMR49109.1"/>
    </source>
</evidence>
<comment type="caution">
    <text evidence="3">The sequence shown here is derived from an EMBL/GenBank/DDBJ whole genome shotgun (WGS) entry which is preliminary data.</text>
</comment>
<gene>
    <name evidence="3" type="ORF">PMAYCL1PPCAC_19304</name>
</gene>
<feature type="chain" id="PRO_5042980787" evidence="2">
    <location>
        <begin position="20"/>
        <end position="333"/>
    </location>
</feature>
<proteinExistence type="predicted"/>
<dbReference type="PANTHER" id="PTHR34401:SF6">
    <property type="entry name" value="DUF19 DOMAIN-CONTAINING PROTEIN"/>
    <property type="match status" value="1"/>
</dbReference>
<evidence type="ECO:0000256" key="2">
    <source>
        <dbReference type="SAM" id="SignalP"/>
    </source>
</evidence>
<protein>
    <submittedName>
        <fullName evidence="3">Uncharacterized protein</fullName>
    </submittedName>
</protein>
<organism evidence="3 4">
    <name type="scientific">Pristionchus mayeri</name>
    <dbReference type="NCBI Taxonomy" id="1317129"/>
    <lineage>
        <taxon>Eukaryota</taxon>
        <taxon>Metazoa</taxon>
        <taxon>Ecdysozoa</taxon>
        <taxon>Nematoda</taxon>
        <taxon>Chromadorea</taxon>
        <taxon>Rhabditida</taxon>
        <taxon>Rhabditina</taxon>
        <taxon>Diplogasteromorpha</taxon>
        <taxon>Diplogasteroidea</taxon>
        <taxon>Neodiplogasteridae</taxon>
        <taxon>Pristionchus</taxon>
    </lineage>
</organism>
<reference evidence="4" key="1">
    <citation type="submission" date="2022-10" db="EMBL/GenBank/DDBJ databases">
        <title>Genome assembly of Pristionchus species.</title>
        <authorList>
            <person name="Yoshida K."/>
            <person name="Sommer R.J."/>
        </authorList>
    </citation>
    <scope>NUCLEOTIDE SEQUENCE [LARGE SCALE GENOMIC DNA]</scope>
    <source>
        <strain evidence="4">RS5460</strain>
    </source>
</reference>
<evidence type="ECO:0000256" key="1">
    <source>
        <dbReference type="SAM" id="MobiDB-lite"/>
    </source>
</evidence>
<name>A0AAN5I2B8_9BILA</name>
<feature type="region of interest" description="Disordered" evidence="1">
    <location>
        <begin position="107"/>
        <end position="133"/>
    </location>
</feature>
<dbReference type="EMBL" id="BTRK01000004">
    <property type="protein sequence ID" value="GMR49109.1"/>
    <property type="molecule type" value="Genomic_DNA"/>
</dbReference>
<dbReference type="AlphaFoldDB" id="A0AAN5I2B8"/>
<keyword evidence="4" id="KW-1185">Reference proteome</keyword>
<dbReference type="Proteomes" id="UP001328107">
    <property type="component" value="Unassembled WGS sequence"/>
</dbReference>
<feature type="non-terminal residue" evidence="3">
    <location>
        <position position="333"/>
    </location>
</feature>
<evidence type="ECO:0000313" key="4">
    <source>
        <dbReference type="Proteomes" id="UP001328107"/>
    </source>
</evidence>
<dbReference type="PANTHER" id="PTHR34401">
    <property type="entry name" value="PROTEIN CBG12388-RELATED"/>
    <property type="match status" value="1"/>
</dbReference>
<sequence>MRLLSLPLLLLFLSSSSLSAPAPQTTIETIVETVTRKIIHQILNIKPILTVLISPFQVPEVDEEGSGVVEEGEVLDQNGLVAPLVVAPDSGRPCQRKCCKCKTTTESAPLTDSASDDQTSEQVSKADPPNYPPYSGYRTNLINLQIRMCTCDESDECRKEAMNGSITDYLQGYGENVEKYLKCFTKNDDTIVEAEQCLFKNLTNSCNSEKEEKHVDLTNWDDLTDITYFSEASKQINSTAIWKDNEPKYNTMQIFFHRTKNCLHKKMEQCISNKGCGLQMPERETFKSAMNQCIKKNTKIATAIIRSCQCLAWTNGVKDLQGKCVIIGNQYYI</sequence>
<keyword evidence="2" id="KW-0732">Signal</keyword>
<feature type="signal peptide" evidence="2">
    <location>
        <begin position="1"/>
        <end position="19"/>
    </location>
</feature>
<accession>A0AAN5I2B8</accession>